<name>A0A0F9I1E6_9ZZZZ</name>
<accession>A0A0F9I1E6</accession>
<evidence type="ECO:0000313" key="1">
    <source>
        <dbReference type="EMBL" id="KKM21456.1"/>
    </source>
</evidence>
<comment type="caution">
    <text evidence="1">The sequence shown here is derived from an EMBL/GenBank/DDBJ whole genome shotgun (WGS) entry which is preliminary data.</text>
</comment>
<organism evidence="1">
    <name type="scientific">marine sediment metagenome</name>
    <dbReference type="NCBI Taxonomy" id="412755"/>
    <lineage>
        <taxon>unclassified sequences</taxon>
        <taxon>metagenomes</taxon>
        <taxon>ecological metagenomes</taxon>
    </lineage>
</organism>
<sequence>EFPQIKPVNMNSDRQDILSCSEFLNLQNKYAYFCGLKIWSHYKKAASLCTLEQVLTSLNELIEQKKTRFSHEEKKILLKLEWLLYQN</sequence>
<gene>
    <name evidence="1" type="ORF">LCGC14_1635190</name>
</gene>
<proteinExistence type="predicted"/>
<dbReference type="AlphaFoldDB" id="A0A0F9I1E6"/>
<feature type="non-terminal residue" evidence="1">
    <location>
        <position position="1"/>
    </location>
</feature>
<reference evidence="1" key="1">
    <citation type="journal article" date="2015" name="Nature">
        <title>Complex archaea that bridge the gap between prokaryotes and eukaryotes.</title>
        <authorList>
            <person name="Spang A."/>
            <person name="Saw J.H."/>
            <person name="Jorgensen S.L."/>
            <person name="Zaremba-Niedzwiedzka K."/>
            <person name="Martijn J."/>
            <person name="Lind A.E."/>
            <person name="van Eijk R."/>
            <person name="Schleper C."/>
            <person name="Guy L."/>
            <person name="Ettema T.J."/>
        </authorList>
    </citation>
    <scope>NUCLEOTIDE SEQUENCE</scope>
</reference>
<dbReference type="EMBL" id="LAZR01013546">
    <property type="protein sequence ID" value="KKM21456.1"/>
    <property type="molecule type" value="Genomic_DNA"/>
</dbReference>
<protein>
    <submittedName>
        <fullName evidence="1">Uncharacterized protein</fullName>
    </submittedName>
</protein>